<protein>
    <recommendedName>
        <fullName evidence="3">YhdP central domain-containing protein</fullName>
    </recommendedName>
</protein>
<evidence type="ECO:0000259" key="3">
    <source>
        <dbReference type="Pfam" id="PF13116"/>
    </source>
</evidence>
<accession>A0A1Q9AWE6</accession>
<proteinExistence type="predicted"/>
<keyword evidence="2" id="KW-0472">Membrane</keyword>
<gene>
    <name evidence="4" type="ORF">BJF93_09220</name>
</gene>
<keyword evidence="2" id="KW-0812">Transmembrane</keyword>
<feature type="domain" description="YhdP central" evidence="3">
    <location>
        <begin position="416"/>
        <end position="898"/>
    </location>
</feature>
<feature type="region of interest" description="Disordered" evidence="1">
    <location>
        <begin position="1"/>
        <end position="46"/>
    </location>
</feature>
<feature type="compositionally biased region" description="Basic and acidic residues" evidence="1">
    <location>
        <begin position="1"/>
        <end position="12"/>
    </location>
</feature>
<sequence>MSDIRNDNDRLDPQAPAQAGAANPLRSGPPEPGSRPTDRPGRFRSSRKVGHRRWHVRLFNGCLAIVLLVLLAIGGLILSMENGVFDGILNQRATAALDAAVGENFRAEVGSTVLRLSPGGGLALKARGVALIDRASNARLMTMDSVSIDVDTKALMSGRLAVSRIEADGATFDSAVLPSGGPLDLTTLRIANIPAGLDIVFKQMDAIETLISRSGTDVVRLSDVKLALSGPRNRVVSVDVERLDFARSADGSMGIDGAFLVDGHAAELHLKTERGKERIERLSGAIAGLPMEALLYRPATETEPPFGIDAEGGVSIEAVRGGTVGTPGASATSGAAATTDEVQPAAPALNLAAHLAQGTFHAGGLQSDVLPTDLSASYDFDRRVITVQPSALRFGQAVYPLAGTIADLADPQDPEAKGFAIDLNVEDAIASASDVGEAPLPFSAEIKGQFLTKTRSLIFDRLAVRSTLGSLLGSLSVQFGQTSPGISFAALTTDMQSSTVKQLWPWWVGKNARHWVVDNLFGGTVKNGKIEVSVAEGRLAETPGPVDLDENELKLDFEIADARVNVTGTIPPLRDANGRVQMRGQRVAIDFDRAASYFPSGRSVTLKGGTLVMPDVYTKPLMAEIRLQLAGQADAMAELSTFKPIDALRRTPFKPEDFKGDVTAEMGGRFGLINDQHPPPPEWQVEMQLNGVSMTKPFSGRTITDVQGPLRIDRQQATLEGTGKVDGFPLDISMVEPIDSNAKIKRVRDISGTLPAGALDKLAPELSKIITGPIGLDLSLEDNGRQLVELDLGRASVAFPYIGWSKGPGVPAKAALTVMDKGGTTTVSGLKLSGASFGVAGDLTFDKAGLVSAQFSTIKLSAIDSFALGLKRQKNGYSVTIDGDSLDARNVIAGLKAPGSKDGGDPQNIVIDASLKAVRGFHNEQLSNVNLSYAARGREISGVNVTAVTGSGQALVARMAADGDTVELTSGDAGAIARFADIYGNMRGGLINLKLRARGAGSWRGTVDIRKFSIVDEARLQSMVSSPAADGRSLGDAANKDIDVKTARFERGFANLALDGGAISVGNGVVRGVDVGATFQGTVRDANGVMDMTGTFMPAYGLNRLFGAVPIIGTILGNGRDRGLLGITFKLAGPFDKPDLTINPLSIIAPGVFRSIFEFQ</sequence>
<dbReference type="Proteomes" id="UP000186364">
    <property type="component" value="Unassembled WGS sequence"/>
</dbReference>
<keyword evidence="5" id="KW-1185">Reference proteome</keyword>
<evidence type="ECO:0000256" key="1">
    <source>
        <dbReference type="SAM" id="MobiDB-lite"/>
    </source>
</evidence>
<feature type="transmembrane region" description="Helical" evidence="2">
    <location>
        <begin position="58"/>
        <end position="80"/>
    </location>
</feature>
<organism evidence="4 5">
    <name type="scientific">Xaviernesmea oryzae</name>
    <dbReference type="NCBI Taxonomy" id="464029"/>
    <lineage>
        <taxon>Bacteria</taxon>
        <taxon>Pseudomonadati</taxon>
        <taxon>Pseudomonadota</taxon>
        <taxon>Alphaproteobacteria</taxon>
        <taxon>Hyphomicrobiales</taxon>
        <taxon>Rhizobiaceae</taxon>
        <taxon>Rhizobium/Agrobacterium group</taxon>
        <taxon>Xaviernesmea</taxon>
    </lineage>
</organism>
<dbReference type="Pfam" id="PF13116">
    <property type="entry name" value="YhdP"/>
    <property type="match status" value="1"/>
</dbReference>
<evidence type="ECO:0000313" key="4">
    <source>
        <dbReference type="EMBL" id="OLP59791.1"/>
    </source>
</evidence>
<reference evidence="4 5" key="1">
    <citation type="submission" date="2016-09" db="EMBL/GenBank/DDBJ databases">
        <title>Rhizobium sp. nov., a novel species isolated from the rice rhizosphere.</title>
        <authorList>
            <person name="Zhao J."/>
            <person name="Zhang X."/>
        </authorList>
    </citation>
    <scope>NUCLEOTIDE SEQUENCE [LARGE SCALE GENOMIC DNA]</scope>
    <source>
        <strain evidence="4 5">1.7048</strain>
    </source>
</reference>
<evidence type="ECO:0000313" key="5">
    <source>
        <dbReference type="Proteomes" id="UP000186364"/>
    </source>
</evidence>
<dbReference type="RefSeq" id="WP_075627549.1">
    <property type="nucleotide sequence ID" value="NZ_FOAM01000002.1"/>
</dbReference>
<comment type="caution">
    <text evidence="4">The sequence shown here is derived from an EMBL/GenBank/DDBJ whole genome shotgun (WGS) entry which is preliminary data.</text>
</comment>
<evidence type="ECO:0000256" key="2">
    <source>
        <dbReference type="SAM" id="Phobius"/>
    </source>
</evidence>
<name>A0A1Q9AWE6_9HYPH</name>
<dbReference type="InterPro" id="IPR025263">
    <property type="entry name" value="YhdP_central"/>
</dbReference>
<dbReference type="EMBL" id="MKIP01000043">
    <property type="protein sequence ID" value="OLP59791.1"/>
    <property type="molecule type" value="Genomic_DNA"/>
</dbReference>
<dbReference type="AlphaFoldDB" id="A0A1Q9AWE6"/>
<dbReference type="OrthoDB" id="7161641at2"/>
<keyword evidence="2" id="KW-1133">Transmembrane helix</keyword>
<feature type="compositionally biased region" description="Low complexity" evidence="1">
    <location>
        <begin position="13"/>
        <end position="22"/>
    </location>
</feature>